<keyword evidence="2" id="KW-1185">Reference proteome</keyword>
<organism evidence="1 2">
    <name type="scientific">Hypsizygus marmoreus</name>
    <name type="common">White beech mushroom</name>
    <name type="synonym">Agaricus marmoreus</name>
    <dbReference type="NCBI Taxonomy" id="39966"/>
    <lineage>
        <taxon>Eukaryota</taxon>
        <taxon>Fungi</taxon>
        <taxon>Dikarya</taxon>
        <taxon>Basidiomycota</taxon>
        <taxon>Agaricomycotina</taxon>
        <taxon>Agaricomycetes</taxon>
        <taxon>Agaricomycetidae</taxon>
        <taxon>Agaricales</taxon>
        <taxon>Tricholomatineae</taxon>
        <taxon>Lyophyllaceae</taxon>
        <taxon>Hypsizygus</taxon>
    </lineage>
</organism>
<sequence>MQIPWKSEGFPSELEMDFAQKPRHAVTSIRMQFTFSRYYEYDTIKTLDYTDAIHVLQVLRVRDIQDAQFAWMADLPTTGGVYPTAVYDGRDDGVRNDGAHEFTLMAQSSHQGPRRCKMRKYMTASDILGIRYTGKQYFGSVTAVLRTTPPGRTKFTDGGIRANKSQCYAPLTTRTQTSARSRTLQHQSNYCRSPRGPGPLTICSVRTNILTADYSDRPIYSIRCRETK</sequence>
<name>A0A369JC06_HYPMA</name>
<evidence type="ECO:0000313" key="2">
    <source>
        <dbReference type="Proteomes" id="UP000076154"/>
    </source>
</evidence>
<evidence type="ECO:0000313" key="1">
    <source>
        <dbReference type="EMBL" id="RDB18862.1"/>
    </source>
</evidence>
<dbReference type="InParanoid" id="A0A369JC06"/>
<proteinExistence type="predicted"/>
<dbReference type="AlphaFoldDB" id="A0A369JC06"/>
<gene>
    <name evidence="1" type="ORF">Hypma_014503</name>
</gene>
<accession>A0A369JC06</accession>
<reference evidence="1" key="1">
    <citation type="submission" date="2018-04" db="EMBL/GenBank/DDBJ databases">
        <title>Whole genome sequencing of Hypsizygus marmoreus.</title>
        <authorList>
            <person name="Choi I.-G."/>
            <person name="Min B."/>
            <person name="Kim J.-G."/>
            <person name="Kim S."/>
            <person name="Oh Y.-L."/>
            <person name="Kong W.-S."/>
            <person name="Park H."/>
            <person name="Jeong J."/>
            <person name="Song E.-S."/>
        </authorList>
    </citation>
    <scope>NUCLEOTIDE SEQUENCE [LARGE SCALE GENOMIC DNA]</scope>
    <source>
        <strain evidence="1">51987-8</strain>
    </source>
</reference>
<dbReference type="Proteomes" id="UP000076154">
    <property type="component" value="Unassembled WGS sequence"/>
</dbReference>
<comment type="caution">
    <text evidence="1">The sequence shown here is derived from an EMBL/GenBank/DDBJ whole genome shotgun (WGS) entry which is preliminary data.</text>
</comment>
<protein>
    <submittedName>
        <fullName evidence="1">Uncharacterized protein</fullName>
    </submittedName>
</protein>
<dbReference type="EMBL" id="LUEZ02000087">
    <property type="protein sequence ID" value="RDB18862.1"/>
    <property type="molecule type" value="Genomic_DNA"/>
</dbReference>